<protein>
    <recommendedName>
        <fullName evidence="4">Ubiquitin-like protease family profile domain-containing protein</fullName>
    </recommendedName>
</protein>
<feature type="compositionally biased region" description="Polar residues" evidence="1">
    <location>
        <begin position="8"/>
        <end position="21"/>
    </location>
</feature>
<dbReference type="AlphaFoldDB" id="A0A9R1WQW4"/>
<evidence type="ECO:0008006" key="4">
    <source>
        <dbReference type="Google" id="ProtNLM"/>
    </source>
</evidence>
<evidence type="ECO:0000256" key="1">
    <source>
        <dbReference type="SAM" id="MobiDB-lite"/>
    </source>
</evidence>
<dbReference type="Proteomes" id="UP000235145">
    <property type="component" value="Unassembled WGS sequence"/>
</dbReference>
<comment type="caution">
    <text evidence="2">The sequence shown here is derived from an EMBL/GenBank/DDBJ whole genome shotgun (WGS) entry which is preliminary data.</text>
</comment>
<feature type="region of interest" description="Disordered" evidence="1">
    <location>
        <begin position="212"/>
        <end position="235"/>
    </location>
</feature>
<reference evidence="2 3" key="1">
    <citation type="journal article" date="2017" name="Nat. Commun.">
        <title>Genome assembly with in vitro proximity ligation data and whole-genome triplication in lettuce.</title>
        <authorList>
            <person name="Reyes-Chin-Wo S."/>
            <person name="Wang Z."/>
            <person name="Yang X."/>
            <person name="Kozik A."/>
            <person name="Arikit S."/>
            <person name="Song C."/>
            <person name="Xia L."/>
            <person name="Froenicke L."/>
            <person name="Lavelle D.O."/>
            <person name="Truco M.J."/>
            <person name="Xia R."/>
            <person name="Zhu S."/>
            <person name="Xu C."/>
            <person name="Xu H."/>
            <person name="Xu X."/>
            <person name="Cox K."/>
            <person name="Korf I."/>
            <person name="Meyers B.C."/>
            <person name="Michelmore R.W."/>
        </authorList>
    </citation>
    <scope>NUCLEOTIDE SEQUENCE [LARGE SCALE GENOMIC DNA]</scope>
    <source>
        <strain evidence="3">cv. Salinas</strain>
        <tissue evidence="2">Seedlings</tissue>
    </source>
</reference>
<name>A0A9R1WQW4_LACSA</name>
<dbReference type="Gene3D" id="3.40.395.10">
    <property type="entry name" value="Adenoviral Proteinase, Chain A"/>
    <property type="match status" value="1"/>
</dbReference>
<sequence length="445" mass="52253">MTKEGQRPRNNMSPSDDKMTSSYYMSCQEYVYGERNSVSSPVRDHFRRQNESSSSMSCSGCSHGRGEPSGKPSLEEVLKRLHALEQHVFMNREPTEVFVEEVDNEYIWNNNSFEEPAVFQTNFGKTVIKDEVMNKNKTNKNVFSDVENDKELDERIDKPGRSMNKFDDDVLEEDVIITKTVNHFDDHFFDGNEVTPNRPKVRNPSKYRCPPYTELYTTPKQKRTPKKKVDAKSTTPVPPPTFDVVHDFSILCLQHYVIDVEHRFYNLDLDREFWSALFGHTHNKWLDEAIRLLMERRFDSDRMVSIGERLCLVLLHTPTSWFLGGMWIRYLGNYDWIQWKSIFMTISSDGTFSKFVAWVTNHLDKINYWAQRNILRIPLDMKFIFETNVPQQSSEMGDYGVFVCMFMEQIVSGQPIRELTNPKNVALEFRQRMTKIYWGSCDCPM</sequence>
<evidence type="ECO:0000313" key="2">
    <source>
        <dbReference type="EMBL" id="KAJ0184479.1"/>
    </source>
</evidence>
<dbReference type="EMBL" id="NBSK02000009">
    <property type="protein sequence ID" value="KAJ0184479.1"/>
    <property type="molecule type" value="Genomic_DNA"/>
</dbReference>
<keyword evidence="3" id="KW-1185">Reference proteome</keyword>
<evidence type="ECO:0000313" key="3">
    <source>
        <dbReference type="Proteomes" id="UP000235145"/>
    </source>
</evidence>
<feature type="region of interest" description="Disordered" evidence="1">
    <location>
        <begin position="35"/>
        <end position="72"/>
    </location>
</feature>
<feature type="region of interest" description="Disordered" evidence="1">
    <location>
        <begin position="1"/>
        <end position="21"/>
    </location>
</feature>
<accession>A0A9R1WQW4</accession>
<feature type="compositionally biased region" description="Low complexity" evidence="1">
    <location>
        <begin position="52"/>
        <end position="62"/>
    </location>
</feature>
<gene>
    <name evidence="2" type="ORF">LSAT_V11C900500400</name>
</gene>
<proteinExistence type="predicted"/>
<organism evidence="2 3">
    <name type="scientific">Lactuca sativa</name>
    <name type="common">Garden lettuce</name>
    <dbReference type="NCBI Taxonomy" id="4236"/>
    <lineage>
        <taxon>Eukaryota</taxon>
        <taxon>Viridiplantae</taxon>
        <taxon>Streptophyta</taxon>
        <taxon>Embryophyta</taxon>
        <taxon>Tracheophyta</taxon>
        <taxon>Spermatophyta</taxon>
        <taxon>Magnoliopsida</taxon>
        <taxon>eudicotyledons</taxon>
        <taxon>Gunneridae</taxon>
        <taxon>Pentapetalae</taxon>
        <taxon>asterids</taxon>
        <taxon>campanulids</taxon>
        <taxon>Asterales</taxon>
        <taxon>Asteraceae</taxon>
        <taxon>Cichorioideae</taxon>
        <taxon>Cichorieae</taxon>
        <taxon>Lactucinae</taxon>
        <taxon>Lactuca</taxon>
    </lineage>
</organism>